<dbReference type="SUPFAM" id="SSF55729">
    <property type="entry name" value="Acyl-CoA N-acyltransferases (Nat)"/>
    <property type="match status" value="1"/>
</dbReference>
<dbReference type="RefSeq" id="WP_099312724.1">
    <property type="nucleotide sequence ID" value="NZ_CP032101.1"/>
</dbReference>
<evidence type="ECO:0000259" key="1">
    <source>
        <dbReference type="Pfam" id="PF13302"/>
    </source>
</evidence>
<dbReference type="KEGG" id="amar:AMRN_2654"/>
<evidence type="ECO:0000313" key="3">
    <source>
        <dbReference type="EMBL" id="PHO14053.1"/>
    </source>
</evidence>
<dbReference type="EMBL" id="NXAO01000113">
    <property type="protein sequence ID" value="PHO14053.1"/>
    <property type="molecule type" value="Genomic_DNA"/>
</dbReference>
<dbReference type="Proteomes" id="UP000224740">
    <property type="component" value="Unassembled WGS sequence"/>
</dbReference>
<protein>
    <submittedName>
        <fullName evidence="2 3">Acetyltransferase</fullName>
    </submittedName>
</protein>
<dbReference type="GO" id="GO:0016747">
    <property type="term" value="F:acyltransferase activity, transferring groups other than amino-acyl groups"/>
    <property type="evidence" value="ECO:0007669"/>
    <property type="project" value="InterPro"/>
</dbReference>
<reference evidence="2 5" key="3">
    <citation type="submission" date="2018-08" db="EMBL/GenBank/DDBJ databases">
        <title>Complete genome of the Arcobacter marinus type strain JCM 15502.</title>
        <authorList>
            <person name="Miller W.G."/>
            <person name="Yee E."/>
            <person name="Huynh S."/>
            <person name="Parker C.T."/>
        </authorList>
    </citation>
    <scope>NUCLEOTIDE SEQUENCE [LARGE SCALE GENOMIC DNA]</scope>
    <source>
        <strain evidence="2 5">JCM 15502</strain>
    </source>
</reference>
<dbReference type="Gene3D" id="3.40.630.30">
    <property type="match status" value="1"/>
</dbReference>
<evidence type="ECO:0000313" key="4">
    <source>
        <dbReference type="Proteomes" id="UP000224740"/>
    </source>
</evidence>
<gene>
    <name evidence="2" type="ORF">AMRN_2654</name>
    <name evidence="3" type="ORF">CPH92_13940</name>
</gene>
<name>A0A347TP24_9BACT</name>
<evidence type="ECO:0000313" key="2">
    <source>
        <dbReference type="EMBL" id="AXX88352.1"/>
    </source>
</evidence>
<dbReference type="Pfam" id="PF13302">
    <property type="entry name" value="Acetyltransf_3"/>
    <property type="match status" value="1"/>
</dbReference>
<dbReference type="PANTHER" id="PTHR43415:SF3">
    <property type="entry name" value="GNAT-FAMILY ACETYLTRANSFERASE"/>
    <property type="match status" value="1"/>
</dbReference>
<sequence>MKSKFLESQRLYLRPLCIEDANTNYVNWLNDEEVCKFNAHHRFVNTKEKTQEYIQKINSSNNNLVLAICLKDNNQHIGNVSIQNINFIDSNAEFAIIMGEKKYHGKGFAYESSKLIIEHAFNSLNLHRIYCGTSQENISMQKLAKKLHMKEEGILKQAIFKNGKYLDIKLYAIIKNQE</sequence>
<dbReference type="AlphaFoldDB" id="A0A347TP24"/>
<dbReference type="EMBL" id="CP032101">
    <property type="protein sequence ID" value="AXX88352.1"/>
    <property type="molecule type" value="Genomic_DNA"/>
</dbReference>
<dbReference type="PANTHER" id="PTHR43415">
    <property type="entry name" value="SPERMIDINE N(1)-ACETYLTRANSFERASE"/>
    <property type="match status" value="1"/>
</dbReference>
<keyword evidence="4" id="KW-1185">Reference proteome</keyword>
<evidence type="ECO:0000313" key="5">
    <source>
        <dbReference type="Proteomes" id="UP000264693"/>
    </source>
</evidence>
<organism evidence="2 5">
    <name type="scientific">Malaciobacter marinus</name>
    <dbReference type="NCBI Taxonomy" id="505249"/>
    <lineage>
        <taxon>Bacteria</taxon>
        <taxon>Pseudomonadati</taxon>
        <taxon>Campylobacterota</taxon>
        <taxon>Epsilonproteobacteria</taxon>
        <taxon>Campylobacterales</taxon>
        <taxon>Arcobacteraceae</taxon>
        <taxon>Malaciobacter</taxon>
    </lineage>
</organism>
<dbReference type="Proteomes" id="UP000264693">
    <property type="component" value="Chromosome"/>
</dbReference>
<reference evidence="4" key="1">
    <citation type="submission" date="2017-09" db="EMBL/GenBank/DDBJ databases">
        <title>Arcobacter canalis sp. nov., a new species isolated from a water canal contaminated with urban sewage.</title>
        <authorList>
            <person name="Perez-Cataluna A."/>
            <person name="Salas-Masso N."/>
            <person name="Figueras M.J."/>
        </authorList>
    </citation>
    <scope>NUCLEOTIDE SEQUENCE [LARGE SCALE GENOMIC DNA]</scope>
    <source>
        <strain evidence="4">CECT 7727</strain>
    </source>
</reference>
<reference evidence="3" key="2">
    <citation type="submission" date="2017-09" db="EMBL/GenBank/DDBJ databases">
        <authorList>
            <person name="Perez-Cataluna A."/>
            <person name="Figueras M.J."/>
            <person name="Salas-Masso N."/>
        </authorList>
    </citation>
    <scope>NUCLEOTIDE SEQUENCE</scope>
    <source>
        <strain evidence="3">CECT 7727</strain>
    </source>
</reference>
<proteinExistence type="predicted"/>
<keyword evidence="2" id="KW-0808">Transferase</keyword>
<dbReference type="InterPro" id="IPR016181">
    <property type="entry name" value="Acyl_CoA_acyltransferase"/>
</dbReference>
<feature type="domain" description="N-acetyltransferase" evidence="1">
    <location>
        <begin position="10"/>
        <end position="150"/>
    </location>
</feature>
<dbReference type="InterPro" id="IPR000182">
    <property type="entry name" value="GNAT_dom"/>
</dbReference>
<accession>A0A347TP24</accession>